<keyword evidence="2" id="KW-1185">Reference proteome</keyword>
<evidence type="ECO:0000313" key="2">
    <source>
        <dbReference type="Proteomes" id="UP000887116"/>
    </source>
</evidence>
<dbReference type="AlphaFoldDB" id="A0A8X6IBT4"/>
<gene>
    <name evidence="1" type="ORF">TNCT_478351</name>
</gene>
<accession>A0A8X6IBT4</accession>
<protein>
    <submittedName>
        <fullName evidence="1">Uncharacterized protein</fullName>
    </submittedName>
</protein>
<dbReference type="Proteomes" id="UP000887116">
    <property type="component" value="Unassembled WGS sequence"/>
</dbReference>
<proteinExistence type="predicted"/>
<organism evidence="1 2">
    <name type="scientific">Trichonephila clavata</name>
    <name type="common">Joro spider</name>
    <name type="synonym">Nephila clavata</name>
    <dbReference type="NCBI Taxonomy" id="2740835"/>
    <lineage>
        <taxon>Eukaryota</taxon>
        <taxon>Metazoa</taxon>
        <taxon>Ecdysozoa</taxon>
        <taxon>Arthropoda</taxon>
        <taxon>Chelicerata</taxon>
        <taxon>Arachnida</taxon>
        <taxon>Araneae</taxon>
        <taxon>Araneomorphae</taxon>
        <taxon>Entelegynae</taxon>
        <taxon>Araneoidea</taxon>
        <taxon>Nephilidae</taxon>
        <taxon>Trichonephila</taxon>
    </lineage>
</organism>
<reference evidence="1" key="1">
    <citation type="submission" date="2020-07" db="EMBL/GenBank/DDBJ databases">
        <title>Multicomponent nature underlies the extraordinary mechanical properties of spider dragline silk.</title>
        <authorList>
            <person name="Kono N."/>
            <person name="Nakamura H."/>
            <person name="Mori M."/>
            <person name="Yoshida Y."/>
            <person name="Ohtoshi R."/>
            <person name="Malay A.D."/>
            <person name="Moran D.A.P."/>
            <person name="Tomita M."/>
            <person name="Numata K."/>
            <person name="Arakawa K."/>
        </authorList>
    </citation>
    <scope>NUCLEOTIDE SEQUENCE</scope>
</reference>
<evidence type="ECO:0000313" key="1">
    <source>
        <dbReference type="EMBL" id="GFR19159.1"/>
    </source>
</evidence>
<sequence>MSSIECYTMATPRKAITSSIGKVKTIRKMRSGYLFLEVTSVKQSAALMNLHKMAHFDITVVPHNSLSFSRGIIFAENLLNASTEEILENKQV</sequence>
<dbReference type="OrthoDB" id="6776451at2759"/>
<dbReference type="EMBL" id="BMAO01017891">
    <property type="protein sequence ID" value="GFR19159.1"/>
    <property type="molecule type" value="Genomic_DNA"/>
</dbReference>
<name>A0A8X6IBT4_TRICU</name>
<comment type="caution">
    <text evidence="1">The sequence shown here is derived from an EMBL/GenBank/DDBJ whole genome shotgun (WGS) entry which is preliminary data.</text>
</comment>